<dbReference type="InterPro" id="IPR051327">
    <property type="entry name" value="MATE_MepA_subfamily"/>
</dbReference>
<feature type="transmembrane region" description="Helical" evidence="10">
    <location>
        <begin position="195"/>
        <end position="216"/>
    </location>
</feature>
<dbReference type="InterPro" id="IPR048279">
    <property type="entry name" value="MdtK-like"/>
</dbReference>
<comment type="subcellular location">
    <subcellularLocation>
        <location evidence="1">Cell membrane</location>
        <topology evidence="1">Multi-pass membrane protein</topology>
    </subcellularLocation>
</comment>
<keyword evidence="7 10" id="KW-1133">Transmembrane helix</keyword>
<keyword evidence="8 10" id="KW-0472">Membrane</keyword>
<dbReference type="EMBL" id="CP041637">
    <property type="protein sequence ID" value="QDO94516.1"/>
    <property type="molecule type" value="Genomic_DNA"/>
</dbReference>
<dbReference type="KEGG" id="fop:FNB79_11245"/>
<dbReference type="InterPro" id="IPR002528">
    <property type="entry name" value="MATE_fam"/>
</dbReference>
<dbReference type="InterPro" id="IPR045070">
    <property type="entry name" value="MATE_MepA-like"/>
</dbReference>
<name>A0A516GSL7_9FLAO</name>
<dbReference type="Proteomes" id="UP000319209">
    <property type="component" value="Chromosome"/>
</dbReference>
<feature type="transmembrane region" description="Helical" evidence="10">
    <location>
        <begin position="21"/>
        <end position="43"/>
    </location>
</feature>
<evidence type="ECO:0000256" key="4">
    <source>
        <dbReference type="ARBA" id="ARBA00022448"/>
    </source>
</evidence>
<feature type="transmembrane region" description="Helical" evidence="10">
    <location>
        <begin position="96"/>
        <end position="118"/>
    </location>
</feature>
<dbReference type="GO" id="GO:0015297">
    <property type="term" value="F:antiporter activity"/>
    <property type="evidence" value="ECO:0007669"/>
    <property type="project" value="InterPro"/>
</dbReference>
<feature type="transmembrane region" description="Helical" evidence="10">
    <location>
        <begin position="359"/>
        <end position="377"/>
    </location>
</feature>
<evidence type="ECO:0000256" key="10">
    <source>
        <dbReference type="SAM" id="Phobius"/>
    </source>
</evidence>
<accession>A0A516GSL7</accession>
<dbReference type="NCBIfam" id="TIGR00797">
    <property type="entry name" value="matE"/>
    <property type="match status" value="1"/>
</dbReference>
<dbReference type="GO" id="GO:0005886">
    <property type="term" value="C:plasma membrane"/>
    <property type="evidence" value="ECO:0007669"/>
    <property type="project" value="UniProtKB-SubCell"/>
</dbReference>
<dbReference type="PIRSF" id="PIRSF006603">
    <property type="entry name" value="DinF"/>
    <property type="match status" value="1"/>
</dbReference>
<keyword evidence="6 10" id="KW-0812">Transmembrane</keyword>
<evidence type="ECO:0000313" key="12">
    <source>
        <dbReference type="Proteomes" id="UP000319209"/>
    </source>
</evidence>
<evidence type="ECO:0000256" key="6">
    <source>
        <dbReference type="ARBA" id="ARBA00022692"/>
    </source>
</evidence>
<keyword evidence="4" id="KW-0813">Transport</keyword>
<gene>
    <name evidence="11" type="ORF">FNB79_11245</name>
</gene>
<feature type="transmembrane region" description="Helical" evidence="10">
    <location>
        <begin position="138"/>
        <end position="156"/>
    </location>
</feature>
<dbReference type="PANTHER" id="PTHR43823">
    <property type="entry name" value="SPORULATION PROTEIN YKVU"/>
    <property type="match status" value="1"/>
</dbReference>
<evidence type="ECO:0000313" key="11">
    <source>
        <dbReference type="EMBL" id="QDO94516.1"/>
    </source>
</evidence>
<feature type="transmembrane region" description="Helical" evidence="10">
    <location>
        <begin position="389"/>
        <end position="409"/>
    </location>
</feature>
<dbReference type="Pfam" id="PF01554">
    <property type="entry name" value="MatE"/>
    <property type="match status" value="2"/>
</dbReference>
<dbReference type="GO" id="GO:0042910">
    <property type="term" value="F:xenobiotic transmembrane transporter activity"/>
    <property type="evidence" value="ECO:0007669"/>
    <property type="project" value="InterPro"/>
</dbReference>
<evidence type="ECO:0000256" key="2">
    <source>
        <dbReference type="ARBA" id="ARBA00008417"/>
    </source>
</evidence>
<dbReference type="OrthoDB" id="9811110at2"/>
<organism evidence="11 12">
    <name type="scientific">Formosa sediminum</name>
    <dbReference type="NCBI Taxonomy" id="2594004"/>
    <lineage>
        <taxon>Bacteria</taxon>
        <taxon>Pseudomonadati</taxon>
        <taxon>Bacteroidota</taxon>
        <taxon>Flavobacteriia</taxon>
        <taxon>Flavobacteriales</taxon>
        <taxon>Flavobacteriaceae</taxon>
        <taxon>Formosa</taxon>
    </lineage>
</organism>
<evidence type="ECO:0000256" key="1">
    <source>
        <dbReference type="ARBA" id="ARBA00004651"/>
    </source>
</evidence>
<dbReference type="CDD" id="cd13143">
    <property type="entry name" value="MATE_MepA_like"/>
    <property type="match status" value="1"/>
</dbReference>
<dbReference type="AlphaFoldDB" id="A0A516GSL7"/>
<feature type="transmembrane region" description="Helical" evidence="10">
    <location>
        <begin position="63"/>
        <end position="84"/>
    </location>
</feature>
<protein>
    <recommendedName>
        <fullName evidence="3">Multidrug export protein MepA</fullName>
    </recommendedName>
</protein>
<feature type="transmembrane region" description="Helical" evidence="10">
    <location>
        <begin position="236"/>
        <end position="260"/>
    </location>
</feature>
<evidence type="ECO:0000256" key="9">
    <source>
        <dbReference type="ARBA" id="ARBA00023251"/>
    </source>
</evidence>
<feature type="transmembrane region" description="Helical" evidence="10">
    <location>
        <begin position="415"/>
        <end position="437"/>
    </location>
</feature>
<dbReference type="GO" id="GO:0046677">
    <property type="term" value="P:response to antibiotic"/>
    <property type="evidence" value="ECO:0007669"/>
    <property type="project" value="UniProtKB-KW"/>
</dbReference>
<feature type="transmembrane region" description="Helical" evidence="10">
    <location>
        <begin position="272"/>
        <end position="295"/>
    </location>
</feature>
<proteinExistence type="inferred from homology"/>
<evidence type="ECO:0000256" key="8">
    <source>
        <dbReference type="ARBA" id="ARBA00023136"/>
    </source>
</evidence>
<feature type="transmembrane region" description="Helical" evidence="10">
    <location>
        <begin position="316"/>
        <end position="339"/>
    </location>
</feature>
<keyword evidence="9" id="KW-0046">Antibiotic resistance</keyword>
<evidence type="ECO:0000256" key="7">
    <source>
        <dbReference type="ARBA" id="ARBA00022989"/>
    </source>
</evidence>
<comment type="similarity">
    <text evidence="2">Belongs to the multi antimicrobial extrusion (MATE) (TC 2.A.66.1) family. MepA subfamily.</text>
</comment>
<keyword evidence="12" id="KW-1185">Reference proteome</keyword>
<reference evidence="11 12" key="1">
    <citation type="submission" date="2019-07" db="EMBL/GenBank/DDBJ databases">
        <title>Genome sequencing for Formosa sp. PS13.</title>
        <authorList>
            <person name="Park S.-J."/>
        </authorList>
    </citation>
    <scope>NUCLEOTIDE SEQUENCE [LARGE SCALE GENOMIC DNA]</scope>
    <source>
        <strain evidence="11 12">PS13</strain>
    </source>
</reference>
<feature type="transmembrane region" description="Helical" evidence="10">
    <location>
        <begin position="168"/>
        <end position="189"/>
    </location>
</feature>
<sequence length="447" mass="49252">MIKTTLMSLKQNALLKQLLTYVGPAVLGLLVNAFYNIVDRILVGRFVGAEGLSAVTMVFPVNLLQFGFILLFGSGAGVLIAKYLGESRTDKAELVLGNMIAGLLIIIFLFTTTGLLFYKELLIAFGAEGSLLNMSGDYLQVIIYGFPLSFFIALEFTCRAEGNPRLPAILVLISSVINILLDIVFMKGFNMGIKGAALATIIAQGVNSLCLIYYYFGGQSLIKLTIKKIKLQKNTIYPMLLLGFSPFIMDCATSFQNMIANNLLLKTGGSDAVAVMGIIFGINTFFLMTALGIGDGIQPLISYNLGAKKHLKNYKILIYTMTMVVSIGLIGVVIIQTFPNTIISVFIENNMNIINLAETALRIFSICIPFYMVQIIATRYFQALHKNKIAIFLALLRPVILFIPFIYVLNTLYNLNGIWITFVLTDSVAAFISILFIKNVYTTKPKI</sequence>
<evidence type="ECO:0000256" key="3">
    <source>
        <dbReference type="ARBA" id="ARBA00022106"/>
    </source>
</evidence>
<dbReference type="PANTHER" id="PTHR43823:SF3">
    <property type="entry name" value="MULTIDRUG EXPORT PROTEIN MEPA"/>
    <property type="match status" value="1"/>
</dbReference>
<keyword evidence="5" id="KW-1003">Cell membrane</keyword>
<evidence type="ECO:0000256" key="5">
    <source>
        <dbReference type="ARBA" id="ARBA00022475"/>
    </source>
</evidence>